<feature type="domain" description="Rab-GAP TBC" evidence="2">
    <location>
        <begin position="1"/>
        <end position="166"/>
    </location>
</feature>
<evidence type="ECO:0000313" key="4">
    <source>
        <dbReference type="Proteomes" id="UP001239994"/>
    </source>
</evidence>
<feature type="compositionally biased region" description="Polar residues" evidence="1">
    <location>
        <begin position="1022"/>
        <end position="1037"/>
    </location>
</feature>
<feature type="compositionally biased region" description="Basic and acidic residues" evidence="1">
    <location>
        <begin position="713"/>
        <end position="731"/>
    </location>
</feature>
<dbReference type="Pfam" id="PF00566">
    <property type="entry name" value="RabGAP-TBC"/>
    <property type="match status" value="1"/>
</dbReference>
<dbReference type="PROSITE" id="PS50086">
    <property type="entry name" value="TBC_RABGAP"/>
    <property type="match status" value="1"/>
</dbReference>
<feature type="compositionally biased region" description="Basic and acidic residues" evidence="1">
    <location>
        <begin position="984"/>
        <end position="993"/>
    </location>
</feature>
<feature type="compositionally biased region" description="Basic and acidic residues" evidence="1">
    <location>
        <begin position="684"/>
        <end position="699"/>
    </location>
</feature>
<feature type="compositionally biased region" description="Basic and acidic residues" evidence="1">
    <location>
        <begin position="498"/>
        <end position="527"/>
    </location>
</feature>
<feature type="compositionally biased region" description="Basic and acidic residues" evidence="1">
    <location>
        <begin position="776"/>
        <end position="793"/>
    </location>
</feature>
<feature type="compositionally biased region" description="Basic and acidic residues" evidence="1">
    <location>
        <begin position="627"/>
        <end position="652"/>
    </location>
</feature>
<protein>
    <recommendedName>
        <fullName evidence="2">Rab-GAP TBC domain-containing protein</fullName>
    </recommendedName>
</protein>
<feature type="compositionally biased region" description="Low complexity" evidence="1">
    <location>
        <begin position="486"/>
        <end position="497"/>
    </location>
</feature>
<dbReference type="SMART" id="SM00164">
    <property type="entry name" value="TBC"/>
    <property type="match status" value="1"/>
</dbReference>
<feature type="compositionally biased region" description="Basic and acidic residues" evidence="1">
    <location>
        <begin position="821"/>
        <end position="836"/>
    </location>
</feature>
<feature type="region of interest" description="Disordered" evidence="1">
    <location>
        <begin position="617"/>
        <end position="738"/>
    </location>
</feature>
<keyword evidence="4" id="KW-1185">Reference proteome</keyword>
<feature type="compositionally biased region" description="Basic residues" evidence="1">
    <location>
        <begin position="1132"/>
        <end position="1143"/>
    </location>
</feature>
<dbReference type="PANTHER" id="PTHR47219:SF4">
    <property type="entry name" value="TBC1 DOMAIN FAMILY MEMBER 10A"/>
    <property type="match status" value="1"/>
</dbReference>
<dbReference type="GO" id="GO:0005096">
    <property type="term" value="F:GTPase activator activity"/>
    <property type="evidence" value="ECO:0007669"/>
    <property type="project" value="TreeGrafter"/>
</dbReference>
<feature type="region of interest" description="Disordered" evidence="1">
    <location>
        <begin position="270"/>
        <end position="289"/>
    </location>
</feature>
<dbReference type="Gene3D" id="1.10.472.80">
    <property type="entry name" value="Ypt/Rab-GAP domain of gyp1p, domain 3"/>
    <property type="match status" value="1"/>
</dbReference>
<dbReference type="PANTHER" id="PTHR47219">
    <property type="entry name" value="RAB GTPASE-ACTIVATING PROTEIN 1-LIKE"/>
    <property type="match status" value="1"/>
</dbReference>
<dbReference type="Proteomes" id="UP001239994">
    <property type="component" value="Unassembled WGS sequence"/>
</dbReference>
<evidence type="ECO:0000259" key="2">
    <source>
        <dbReference type="PROSITE" id="PS50086"/>
    </source>
</evidence>
<evidence type="ECO:0000256" key="1">
    <source>
        <dbReference type="SAM" id="MobiDB-lite"/>
    </source>
</evidence>
<name>A0AAD9E274_9TELE</name>
<dbReference type="AlphaFoldDB" id="A0AAD9E274"/>
<feature type="compositionally biased region" description="Polar residues" evidence="1">
    <location>
        <begin position="933"/>
        <end position="949"/>
    </location>
</feature>
<feature type="compositionally biased region" description="Polar residues" evidence="1">
    <location>
        <begin position="837"/>
        <end position="857"/>
    </location>
</feature>
<comment type="caution">
    <text evidence="3">The sequence shown here is derived from an EMBL/GenBank/DDBJ whole genome shotgun (WGS) entry which is preliminary data.</text>
</comment>
<feature type="non-terminal residue" evidence="3">
    <location>
        <position position="1"/>
    </location>
</feature>
<dbReference type="SUPFAM" id="SSF47923">
    <property type="entry name" value="Ypt/Rab-GAP domain of gyp1p"/>
    <property type="match status" value="2"/>
</dbReference>
<feature type="compositionally biased region" description="Basic and acidic residues" evidence="1">
    <location>
        <begin position="799"/>
        <end position="812"/>
    </location>
</feature>
<reference evidence="3" key="1">
    <citation type="submission" date="2023-03" db="EMBL/GenBank/DDBJ databases">
        <title>Electrophorus voltai genome.</title>
        <authorList>
            <person name="Bian C."/>
        </authorList>
    </citation>
    <scope>NUCLEOTIDE SEQUENCE</scope>
    <source>
        <strain evidence="3">CB-2022</strain>
        <tissue evidence="3">Muscle</tissue>
    </source>
</reference>
<evidence type="ECO:0000313" key="3">
    <source>
        <dbReference type="EMBL" id="KAK1804300.1"/>
    </source>
</evidence>
<feature type="compositionally biased region" description="Low complexity" evidence="1">
    <location>
        <begin position="970"/>
        <end position="982"/>
    </location>
</feature>
<sequence>VMSLLPEQRGDGIGSSESIELQVAKTDRYGFLLDNGDTHSYSQQGLLRVLKAYTEFQPEEGYCQAQGPVAAVLLMNMPLEEAFWCLVQISELYLPGYYSTLLEGVLFDAAILSSVLKRTCPAAHKHMESQGVEPLMFATDWLMCLYSRHLPFNTLLRVWDLFFCYGVRVLFQVAVVLVRRCLGEARQRKECEGQMETLEQLRAVRGRVQHEHADSFIQEVCSVPLSLDDLQKQTDKEFEKWRKERPGSTFDPRFRCHGYYMVWEKEREHEKEQNKKEKQSANLSVSLTRSHSSLSPTVIRKKWRKRGSKVETEEWEGSARRFSHGIKEESDEGERRRRSVCGTSGELRVGAGKKPQGLGGQFQKDCDTVMHACVIAVESGSSSELSNHNMPVFEEEKNDIADTAAPLQDASCKDHGQDKEMGLSSSLEEEVQTGQCQQEMEKETVTGQSVDSMMTHQDEDKEEKEMHIETDYQECISVLQDEHTNETQQLEESQTSQLEKETLATSSKCEEDIHANSRKPDEEKDIKSSIQEQENDIKNSTQEEELYNSKEGNETGNRRCEQEEEMDINRSKQEEAKKQNTSECKVVELQIKSTEEAAEVEVIINIEEEATQMNICKQEEEEINSNKQKEEIQMDTSKQEEEIEIYNKKQETQSDSNEQEEEQKKETEINTTEQEVEIQINSSKQEEMKAQSSNKEKKIQPICLIQQQDIPEEIQHQDSEERASNQPEEKTCTAQQSSEICTSEEQYLCLQSPEEGEREKQSLQMEEMVELQMCLSKKEVEGAQEEQAGKSELSEETEKEAHITDPPEESKGVSEAAVMVQEEKVEREREKEEKNSNDSTTGEDASQTVARSSSACTHMQKEREIEPSGTPEPLQDSADLLEECSPEAQRISEGVTPETQTGVCDHGKFVKNSGCGNPEPQQEAESVMPSEMQVENTPVLVQSTTQTSPPNHPCPGSTSNPHTHLRLRRSSSSNTSYPTILSEETFRDPHETEQQLASQHSNAQIPKANSACLSTEAPIPDSAQQKHTTEPDMSQDTCKSKMHALPGSAMQTPANKPKRKGLFHRFKGEAAPKSTVPKILIQDFSEGEEKLSSKERRRKRREQERRNKEEEKERKKREKELEKEKERERKTPQMRRKSFQRLSRKCDNNDMTPGNSGSQTSGSERNTASYANNYF</sequence>
<feature type="compositionally biased region" description="Polar residues" evidence="1">
    <location>
        <begin position="994"/>
        <end position="1004"/>
    </location>
</feature>
<dbReference type="InterPro" id="IPR050302">
    <property type="entry name" value="Rab_GAP_TBC_domain"/>
</dbReference>
<dbReference type="FunFam" id="1.10.472.80:FF:000008">
    <property type="entry name" value="TBC1 domain family member 10A"/>
    <property type="match status" value="1"/>
</dbReference>
<dbReference type="InterPro" id="IPR000195">
    <property type="entry name" value="Rab-GAP-TBC_dom"/>
</dbReference>
<accession>A0AAD9E274</accession>
<dbReference type="EMBL" id="JAROKS010000004">
    <property type="protein sequence ID" value="KAK1804300.1"/>
    <property type="molecule type" value="Genomic_DNA"/>
</dbReference>
<gene>
    <name evidence="3" type="ORF">P4O66_020327</name>
</gene>
<dbReference type="Gene3D" id="1.10.8.270">
    <property type="entry name" value="putative rabgap domain of human tbc1 domain family member 14 like domains"/>
    <property type="match status" value="1"/>
</dbReference>
<dbReference type="InterPro" id="IPR035969">
    <property type="entry name" value="Rab-GAP_TBC_sf"/>
</dbReference>
<organism evidence="3 4">
    <name type="scientific">Electrophorus voltai</name>
    <dbReference type="NCBI Taxonomy" id="2609070"/>
    <lineage>
        <taxon>Eukaryota</taxon>
        <taxon>Metazoa</taxon>
        <taxon>Chordata</taxon>
        <taxon>Craniata</taxon>
        <taxon>Vertebrata</taxon>
        <taxon>Euteleostomi</taxon>
        <taxon>Actinopterygii</taxon>
        <taxon>Neopterygii</taxon>
        <taxon>Teleostei</taxon>
        <taxon>Ostariophysi</taxon>
        <taxon>Gymnotiformes</taxon>
        <taxon>Gymnotoidei</taxon>
        <taxon>Gymnotidae</taxon>
        <taxon>Electrophorus</taxon>
    </lineage>
</organism>
<feature type="compositionally biased region" description="Polar residues" evidence="1">
    <location>
        <begin position="1149"/>
        <end position="1175"/>
    </location>
</feature>
<feature type="compositionally biased region" description="Basic and acidic residues" evidence="1">
    <location>
        <begin position="1101"/>
        <end position="1131"/>
    </location>
</feature>
<feature type="compositionally biased region" description="Basic and acidic residues" evidence="1">
    <location>
        <begin position="270"/>
        <end position="279"/>
    </location>
</feature>
<dbReference type="GO" id="GO:0031267">
    <property type="term" value="F:small GTPase binding"/>
    <property type="evidence" value="ECO:0007669"/>
    <property type="project" value="TreeGrafter"/>
</dbReference>
<proteinExistence type="predicted"/>
<feature type="region of interest" description="Disordered" evidence="1">
    <location>
        <begin position="776"/>
        <end position="878"/>
    </location>
</feature>
<feature type="compositionally biased region" description="Basic residues" evidence="1">
    <location>
        <begin position="1056"/>
        <end position="1065"/>
    </location>
</feature>
<feature type="region of interest" description="Disordered" evidence="1">
    <location>
        <begin position="485"/>
        <end position="583"/>
    </location>
</feature>
<feature type="region of interest" description="Disordered" evidence="1">
    <location>
        <begin position="890"/>
        <end position="1175"/>
    </location>
</feature>
<feature type="compositionally biased region" description="Basic and acidic residues" evidence="1">
    <location>
        <begin position="547"/>
        <end position="580"/>
    </location>
</feature>